<evidence type="ECO:0000313" key="1">
    <source>
        <dbReference type="EMBL" id="KAK4416221.1"/>
    </source>
</evidence>
<keyword evidence="2" id="KW-1185">Reference proteome</keyword>
<dbReference type="Proteomes" id="UP001293254">
    <property type="component" value="Unassembled WGS sequence"/>
</dbReference>
<proteinExistence type="predicted"/>
<dbReference type="EMBL" id="JACGWO010000010">
    <property type="protein sequence ID" value="KAK4416221.1"/>
    <property type="molecule type" value="Genomic_DNA"/>
</dbReference>
<protein>
    <submittedName>
        <fullName evidence="1">Uncharacterized protein</fullName>
    </submittedName>
</protein>
<gene>
    <name evidence="1" type="ORF">Salat_2447600</name>
</gene>
<organism evidence="1 2">
    <name type="scientific">Sesamum alatum</name>
    <dbReference type="NCBI Taxonomy" id="300844"/>
    <lineage>
        <taxon>Eukaryota</taxon>
        <taxon>Viridiplantae</taxon>
        <taxon>Streptophyta</taxon>
        <taxon>Embryophyta</taxon>
        <taxon>Tracheophyta</taxon>
        <taxon>Spermatophyta</taxon>
        <taxon>Magnoliopsida</taxon>
        <taxon>eudicotyledons</taxon>
        <taxon>Gunneridae</taxon>
        <taxon>Pentapetalae</taxon>
        <taxon>asterids</taxon>
        <taxon>lamiids</taxon>
        <taxon>Lamiales</taxon>
        <taxon>Pedaliaceae</taxon>
        <taxon>Sesamum</taxon>
    </lineage>
</organism>
<sequence length="223" mass="24055">MCLLKPPCGVVWCGPMILNVSLSISDKSWGYNIGIFSCEPYKAGPWRENRHHNITTTSLTATSIVTAAAPSQHCCRPVPENFTASYRPRVPPSASSFARDLSSIACVLIWQETPPDCNQPVQPNPGSSFFLVVDSSPSECHVLSHHPQSTPQLTVIILSLYPSVLVTRLLLPTSSPHSSMSPRSELGNIVSPRLGGNGDTVTPLYSGRRHGGVGGRVGRWGWG</sequence>
<dbReference type="AlphaFoldDB" id="A0AAE1XRI5"/>
<evidence type="ECO:0000313" key="2">
    <source>
        <dbReference type="Proteomes" id="UP001293254"/>
    </source>
</evidence>
<reference evidence="1" key="2">
    <citation type="journal article" date="2024" name="Plant">
        <title>Genomic evolution and insights into agronomic trait innovations of Sesamum species.</title>
        <authorList>
            <person name="Miao H."/>
            <person name="Wang L."/>
            <person name="Qu L."/>
            <person name="Liu H."/>
            <person name="Sun Y."/>
            <person name="Le M."/>
            <person name="Wang Q."/>
            <person name="Wei S."/>
            <person name="Zheng Y."/>
            <person name="Lin W."/>
            <person name="Duan Y."/>
            <person name="Cao H."/>
            <person name="Xiong S."/>
            <person name="Wang X."/>
            <person name="Wei L."/>
            <person name="Li C."/>
            <person name="Ma Q."/>
            <person name="Ju M."/>
            <person name="Zhao R."/>
            <person name="Li G."/>
            <person name="Mu C."/>
            <person name="Tian Q."/>
            <person name="Mei H."/>
            <person name="Zhang T."/>
            <person name="Gao T."/>
            <person name="Zhang H."/>
        </authorList>
    </citation>
    <scope>NUCLEOTIDE SEQUENCE</scope>
    <source>
        <strain evidence="1">3651</strain>
    </source>
</reference>
<accession>A0AAE1XRI5</accession>
<reference evidence="1" key="1">
    <citation type="submission" date="2020-06" db="EMBL/GenBank/DDBJ databases">
        <authorList>
            <person name="Li T."/>
            <person name="Hu X."/>
            <person name="Zhang T."/>
            <person name="Song X."/>
            <person name="Zhang H."/>
            <person name="Dai N."/>
            <person name="Sheng W."/>
            <person name="Hou X."/>
            <person name="Wei L."/>
        </authorList>
    </citation>
    <scope>NUCLEOTIDE SEQUENCE</scope>
    <source>
        <strain evidence="1">3651</strain>
        <tissue evidence="1">Leaf</tissue>
    </source>
</reference>
<comment type="caution">
    <text evidence="1">The sequence shown here is derived from an EMBL/GenBank/DDBJ whole genome shotgun (WGS) entry which is preliminary data.</text>
</comment>
<name>A0AAE1XRI5_9LAMI</name>